<keyword evidence="6" id="KW-1133">Transmembrane helix</keyword>
<proteinExistence type="inferred from homology"/>
<dbReference type="InterPro" id="IPR050562">
    <property type="entry name" value="FAD_mOase_fung"/>
</dbReference>
<evidence type="ECO:0000256" key="6">
    <source>
        <dbReference type="ARBA" id="ARBA00022989"/>
    </source>
</evidence>
<evidence type="ECO:0000256" key="1">
    <source>
        <dbReference type="ARBA" id="ARBA00004370"/>
    </source>
</evidence>
<dbReference type="OrthoDB" id="2431938at2759"/>
<evidence type="ECO:0000259" key="9">
    <source>
        <dbReference type="Pfam" id="PF01494"/>
    </source>
</evidence>
<evidence type="ECO:0000256" key="8">
    <source>
        <dbReference type="ARBA" id="ARBA00023136"/>
    </source>
</evidence>
<feature type="domain" description="FAD-binding" evidence="9">
    <location>
        <begin position="268"/>
        <end position="340"/>
    </location>
</feature>
<dbReference type="EMBL" id="JAPQKH010000007">
    <property type="protein sequence ID" value="KAJ5087968.1"/>
    <property type="molecule type" value="Genomic_DNA"/>
</dbReference>
<dbReference type="AlphaFoldDB" id="A0A9W9EU29"/>
<keyword evidence="8" id="KW-0472">Membrane</keyword>
<evidence type="ECO:0000256" key="5">
    <source>
        <dbReference type="ARBA" id="ARBA00022827"/>
    </source>
</evidence>
<keyword evidence="11" id="KW-1185">Reference proteome</keyword>
<dbReference type="Gene3D" id="3.50.50.60">
    <property type="entry name" value="FAD/NAD(P)-binding domain"/>
    <property type="match status" value="1"/>
</dbReference>
<keyword evidence="3" id="KW-0285">Flavoprotein</keyword>
<reference evidence="10" key="1">
    <citation type="submission" date="2022-11" db="EMBL/GenBank/DDBJ databases">
        <authorList>
            <person name="Petersen C."/>
        </authorList>
    </citation>
    <scope>NUCLEOTIDE SEQUENCE</scope>
    <source>
        <strain evidence="10">IBT 30069</strain>
    </source>
</reference>
<dbReference type="Proteomes" id="UP001149165">
    <property type="component" value="Unassembled WGS sequence"/>
</dbReference>
<dbReference type="InterPro" id="IPR036188">
    <property type="entry name" value="FAD/NAD-bd_sf"/>
</dbReference>
<evidence type="ECO:0000313" key="10">
    <source>
        <dbReference type="EMBL" id="KAJ5087968.1"/>
    </source>
</evidence>
<keyword evidence="5" id="KW-0274">FAD</keyword>
<dbReference type="GO" id="GO:0004497">
    <property type="term" value="F:monooxygenase activity"/>
    <property type="evidence" value="ECO:0007669"/>
    <property type="project" value="InterPro"/>
</dbReference>
<sequence>MSKGKFKVIVIGGGPIGLGAAHALHLAGIDFVVLERRPSIVEDEGAILVVWPHTLRVMHQFGVLKKLIALGGELKHHLSFTVDGYVFNESPRCTQAQEYYGHAPIAFHRAELVKVLYDGLPQVAKEKIITNSNLATIETNATGVKVTCQNGNVYLGSIVIGADGAQSKTRRIMRGLALHEKPHRPWDSENPYISSFRLLFGTFPSPSEPGLGYDTQAHNRAAVYFSGPKRAWFFLYDKLPTPTRDHIRYTDEDIEILGAEFSEFPLTRDFKVKDVWPYMEQKGMTNLQEGIVQHWSFERIVLAGDAAHKFTPHLGLGFNDGIQDVVALCNGIQQALQETTKLDKSLDLPIITEIFESYEASRKGPESSLLADLKNSGFETRMHTWSNTFYWILSRYLVTPRWVENLIVKSAIWPEFRKGKVLDYVQSDEPMKGKVEWLYPMNSKS</sequence>
<evidence type="ECO:0000256" key="4">
    <source>
        <dbReference type="ARBA" id="ARBA00022692"/>
    </source>
</evidence>
<keyword evidence="4" id="KW-0812">Transmembrane</keyword>
<accession>A0A9W9EU29</accession>
<evidence type="ECO:0000256" key="3">
    <source>
        <dbReference type="ARBA" id="ARBA00022630"/>
    </source>
</evidence>
<organism evidence="10 11">
    <name type="scientific">Penicillium angulare</name>
    <dbReference type="NCBI Taxonomy" id="116970"/>
    <lineage>
        <taxon>Eukaryota</taxon>
        <taxon>Fungi</taxon>
        <taxon>Dikarya</taxon>
        <taxon>Ascomycota</taxon>
        <taxon>Pezizomycotina</taxon>
        <taxon>Eurotiomycetes</taxon>
        <taxon>Eurotiomycetidae</taxon>
        <taxon>Eurotiales</taxon>
        <taxon>Aspergillaceae</taxon>
        <taxon>Penicillium</taxon>
    </lineage>
</organism>
<comment type="similarity">
    <text evidence="2">Belongs to the paxM FAD-dependent monooxygenase family.</text>
</comment>
<comment type="subcellular location">
    <subcellularLocation>
        <location evidence="1">Membrane</location>
    </subcellularLocation>
</comment>
<dbReference type="InterPro" id="IPR002938">
    <property type="entry name" value="FAD-bd"/>
</dbReference>
<dbReference type="PANTHER" id="PTHR47356">
    <property type="entry name" value="FAD-DEPENDENT MONOOXYGENASE ASQG-RELATED"/>
    <property type="match status" value="1"/>
</dbReference>
<dbReference type="Pfam" id="PF01494">
    <property type="entry name" value="FAD_binding_3"/>
    <property type="match status" value="2"/>
</dbReference>
<dbReference type="SUPFAM" id="SSF51905">
    <property type="entry name" value="FAD/NAD(P)-binding domain"/>
    <property type="match status" value="1"/>
</dbReference>
<comment type="caution">
    <text evidence="10">The sequence shown here is derived from an EMBL/GenBank/DDBJ whole genome shotgun (WGS) entry which is preliminary data.</text>
</comment>
<protein>
    <recommendedName>
        <fullName evidence="9">FAD-binding domain-containing protein</fullName>
    </recommendedName>
</protein>
<name>A0A9W9EU29_9EURO</name>
<gene>
    <name evidence="10" type="ORF">N7456_011584</name>
</gene>
<dbReference type="PRINTS" id="PR00420">
    <property type="entry name" value="RNGMNOXGNASE"/>
</dbReference>
<reference evidence="10" key="2">
    <citation type="journal article" date="2023" name="IMA Fungus">
        <title>Comparative genomic study of the Penicillium genus elucidates a diverse pangenome and 15 lateral gene transfer events.</title>
        <authorList>
            <person name="Petersen C."/>
            <person name="Sorensen T."/>
            <person name="Nielsen M.R."/>
            <person name="Sondergaard T.E."/>
            <person name="Sorensen J.L."/>
            <person name="Fitzpatrick D.A."/>
            <person name="Frisvad J.C."/>
            <person name="Nielsen K.L."/>
        </authorList>
    </citation>
    <scope>NUCLEOTIDE SEQUENCE</scope>
    <source>
        <strain evidence="10">IBT 30069</strain>
    </source>
</reference>
<feature type="domain" description="FAD-binding" evidence="9">
    <location>
        <begin position="6"/>
        <end position="171"/>
    </location>
</feature>
<dbReference type="GO" id="GO:0016020">
    <property type="term" value="C:membrane"/>
    <property type="evidence" value="ECO:0007669"/>
    <property type="project" value="UniProtKB-SubCell"/>
</dbReference>
<dbReference type="GO" id="GO:0071949">
    <property type="term" value="F:FAD binding"/>
    <property type="evidence" value="ECO:0007669"/>
    <property type="project" value="InterPro"/>
</dbReference>
<dbReference type="PANTHER" id="PTHR47356:SF2">
    <property type="entry name" value="FAD-BINDING DOMAIN-CONTAINING PROTEIN-RELATED"/>
    <property type="match status" value="1"/>
</dbReference>
<keyword evidence="7" id="KW-0560">Oxidoreductase</keyword>
<evidence type="ECO:0000256" key="7">
    <source>
        <dbReference type="ARBA" id="ARBA00023002"/>
    </source>
</evidence>
<evidence type="ECO:0000313" key="11">
    <source>
        <dbReference type="Proteomes" id="UP001149165"/>
    </source>
</evidence>
<evidence type="ECO:0000256" key="2">
    <source>
        <dbReference type="ARBA" id="ARBA00007992"/>
    </source>
</evidence>